<dbReference type="PANTHER" id="PTHR31377:SF0">
    <property type="entry name" value="AGMATINE DEIMINASE-RELATED"/>
    <property type="match status" value="1"/>
</dbReference>
<organism evidence="3 4">
    <name type="scientific">Azospirillum oleiclasticum</name>
    <dbReference type="NCBI Taxonomy" id="2735135"/>
    <lineage>
        <taxon>Bacteria</taxon>
        <taxon>Pseudomonadati</taxon>
        <taxon>Pseudomonadota</taxon>
        <taxon>Alphaproteobacteria</taxon>
        <taxon>Rhodospirillales</taxon>
        <taxon>Azospirillaceae</taxon>
        <taxon>Azospirillum</taxon>
    </lineage>
</organism>
<evidence type="ECO:0000313" key="3">
    <source>
        <dbReference type="EMBL" id="NYZ22889.1"/>
    </source>
</evidence>
<sequence length="346" mass="37970">MTTPASDGFHMPAEWAPHTRCWMAWPCRPETWPADGIDAAREAYVEVARAIATFEPVTMVCDPDDVAEASLACGPGIQLMPFPISDSWIRDTGPSFLVDGKGGLAGAHWRFNAWGGNYADCARDREVGRLILEHLGVPDYEAPLVLEGGAFHVDGEGTLLTTEQCLLNPNRNPDLSKDDIERHLRDYLGIRSVIWLGQGYQEDETDGHVDEIAMFVRPGVVMALTTDDPGDANFKVFEDNLDRLKLARDAKGRELEVIPVRQPARQDQNGVRLTLSYTNLYIANGGIVMPAFEDPADDEALRTVRRLFPDREVIQIAALDIVRGGGGIHCITQQQPSAAVPVDGGI</sequence>
<dbReference type="EMBL" id="JABFDB010000022">
    <property type="protein sequence ID" value="NYZ22889.1"/>
    <property type="molecule type" value="Genomic_DNA"/>
</dbReference>
<protein>
    <recommendedName>
        <fullName evidence="2">Putative agmatine deiminase</fullName>
        <ecNumber evidence="2">3.5.3.12</ecNumber>
    </recommendedName>
    <alternativeName>
        <fullName evidence="2">Agmatine iminohydrolase</fullName>
    </alternativeName>
</protein>
<proteinExistence type="inferred from homology"/>
<comment type="similarity">
    <text evidence="2">Belongs to the agmatine deiminase family.</text>
</comment>
<name>A0ABX2TEX1_9PROT</name>
<dbReference type="HAMAP" id="MF_01841">
    <property type="entry name" value="Agmatine_deimin"/>
    <property type="match status" value="1"/>
</dbReference>
<accession>A0ABX2TEX1</accession>
<dbReference type="RefSeq" id="WP_180284669.1">
    <property type="nucleotide sequence ID" value="NZ_JABFDB010000022.1"/>
</dbReference>
<dbReference type="InterPro" id="IPR007466">
    <property type="entry name" value="Peptidyl-Arg-deiminase_porph"/>
</dbReference>
<dbReference type="SUPFAM" id="SSF55909">
    <property type="entry name" value="Pentein"/>
    <property type="match status" value="1"/>
</dbReference>
<evidence type="ECO:0000256" key="1">
    <source>
        <dbReference type="ARBA" id="ARBA00022801"/>
    </source>
</evidence>
<gene>
    <name evidence="2" type="primary">aguA</name>
    <name evidence="3" type="ORF">HND93_24550</name>
</gene>
<keyword evidence="4" id="KW-1185">Reference proteome</keyword>
<comment type="caution">
    <text evidence="3">The sequence shown here is derived from an EMBL/GenBank/DDBJ whole genome shotgun (WGS) entry which is preliminary data.</text>
</comment>
<evidence type="ECO:0000256" key="2">
    <source>
        <dbReference type="HAMAP-Rule" id="MF_01841"/>
    </source>
</evidence>
<dbReference type="Gene3D" id="3.75.10.10">
    <property type="entry name" value="L-arginine/glycine Amidinotransferase, Chain A"/>
    <property type="match status" value="1"/>
</dbReference>
<dbReference type="Pfam" id="PF04371">
    <property type="entry name" value="PAD_porph"/>
    <property type="match status" value="1"/>
</dbReference>
<dbReference type="EC" id="3.5.3.12" evidence="2"/>
<keyword evidence="1 2" id="KW-0378">Hydrolase</keyword>
<comment type="catalytic activity">
    <reaction evidence="2">
        <text>agmatine + H2O = N-carbamoylputrescine + NH4(+)</text>
        <dbReference type="Rhea" id="RHEA:18037"/>
        <dbReference type="ChEBI" id="CHEBI:15377"/>
        <dbReference type="ChEBI" id="CHEBI:28938"/>
        <dbReference type="ChEBI" id="CHEBI:58145"/>
        <dbReference type="ChEBI" id="CHEBI:58318"/>
        <dbReference type="EC" id="3.5.3.12"/>
    </reaction>
</comment>
<dbReference type="PANTHER" id="PTHR31377">
    <property type="entry name" value="AGMATINE DEIMINASE-RELATED"/>
    <property type="match status" value="1"/>
</dbReference>
<feature type="active site" description="Amidino-cysteine intermediate" evidence="2">
    <location>
        <position position="330"/>
    </location>
</feature>
<evidence type="ECO:0000313" key="4">
    <source>
        <dbReference type="Proteomes" id="UP000584642"/>
    </source>
</evidence>
<reference evidence="3 4" key="1">
    <citation type="submission" date="2020-05" db="EMBL/GenBank/DDBJ databases">
        <title>Azospirillum oleiclasticum sp. nov, a nitrogen-fixing and heavy crude oil-emulsifying bacterium isolated from the crude oil of Yumen Oilfield.</title>
        <authorList>
            <person name="Wu D."/>
            <person name="Cai M."/>
            <person name="Zhang X."/>
        </authorList>
    </citation>
    <scope>NUCLEOTIDE SEQUENCE [LARGE SCALE GENOMIC DNA]</scope>
    <source>
        <strain evidence="3 4">ROY-1-1-2</strain>
    </source>
</reference>
<dbReference type="Proteomes" id="UP000584642">
    <property type="component" value="Unassembled WGS sequence"/>
</dbReference>
<dbReference type="InterPro" id="IPR017754">
    <property type="entry name" value="Agmatine_deiminase"/>
</dbReference>